<dbReference type="Proteomes" id="UP001473302">
    <property type="component" value="Unassembled WGS sequence"/>
</dbReference>
<protein>
    <submittedName>
        <fullName evidence="2">Uncharacterized protein</fullName>
    </submittedName>
</protein>
<evidence type="ECO:0000313" key="2">
    <source>
        <dbReference type="EMBL" id="GAA5806761.1"/>
    </source>
</evidence>
<reference evidence="2 3" key="1">
    <citation type="submission" date="2024-04" db="EMBL/GenBank/DDBJ databases">
        <title>genome sequences of Mucor flavus KT1a and Helicostylum pulchrum KT1b strains isolated from the surface of a dry-aged beef.</title>
        <authorList>
            <person name="Toyotome T."/>
            <person name="Hosono M."/>
            <person name="Torimaru M."/>
            <person name="Fukuda K."/>
            <person name="Mikami N."/>
        </authorList>
    </citation>
    <scope>NUCLEOTIDE SEQUENCE [LARGE SCALE GENOMIC DNA]</scope>
    <source>
        <strain evidence="2 3">KT1a</strain>
    </source>
</reference>
<feature type="compositionally biased region" description="Polar residues" evidence="1">
    <location>
        <begin position="58"/>
        <end position="75"/>
    </location>
</feature>
<organism evidence="2 3">
    <name type="scientific">Mucor flavus</name>
    <dbReference type="NCBI Taxonomy" id="439312"/>
    <lineage>
        <taxon>Eukaryota</taxon>
        <taxon>Fungi</taxon>
        <taxon>Fungi incertae sedis</taxon>
        <taxon>Mucoromycota</taxon>
        <taxon>Mucoromycotina</taxon>
        <taxon>Mucoromycetes</taxon>
        <taxon>Mucorales</taxon>
        <taxon>Mucorineae</taxon>
        <taxon>Mucoraceae</taxon>
        <taxon>Mucor</taxon>
    </lineage>
</organism>
<dbReference type="EMBL" id="BAABUK010000002">
    <property type="protein sequence ID" value="GAA5806761.1"/>
    <property type="molecule type" value="Genomic_DNA"/>
</dbReference>
<sequence>MNNFVHEDGQGNLYNDEGLEVAVVEMEVDEEIFPLEVVSNFDNYIDLKPPEREIKKPSAQSKQPAETKGKSSSYQHYKDIEKEQLLDLFINRGMSARVAAIKLNIKSRIAQLWVKKDNESPKVHFKREKGSGRPVGRPAKLGPEHETF</sequence>
<feature type="region of interest" description="Disordered" evidence="1">
    <location>
        <begin position="119"/>
        <end position="148"/>
    </location>
</feature>
<keyword evidence="3" id="KW-1185">Reference proteome</keyword>
<gene>
    <name evidence="2" type="ORF">MFLAVUS_000109</name>
</gene>
<evidence type="ECO:0000313" key="3">
    <source>
        <dbReference type="Proteomes" id="UP001473302"/>
    </source>
</evidence>
<feature type="region of interest" description="Disordered" evidence="1">
    <location>
        <begin position="49"/>
        <end position="76"/>
    </location>
</feature>
<comment type="caution">
    <text evidence="2">The sequence shown here is derived from an EMBL/GenBank/DDBJ whole genome shotgun (WGS) entry which is preliminary data.</text>
</comment>
<name>A0ABP9YIU6_9FUNG</name>
<proteinExistence type="predicted"/>
<accession>A0ABP9YIU6</accession>
<evidence type="ECO:0000256" key="1">
    <source>
        <dbReference type="SAM" id="MobiDB-lite"/>
    </source>
</evidence>